<dbReference type="Gene3D" id="3.40.50.720">
    <property type="entry name" value="NAD(P)-binding Rossmann-like Domain"/>
    <property type="match status" value="1"/>
</dbReference>
<dbReference type="GO" id="GO:0005737">
    <property type="term" value="C:cytoplasm"/>
    <property type="evidence" value="ECO:0007669"/>
    <property type="project" value="TreeGrafter"/>
</dbReference>
<evidence type="ECO:0000256" key="3">
    <source>
        <dbReference type="ARBA" id="ARBA00023002"/>
    </source>
</evidence>
<dbReference type="PANTHER" id="PTHR21708">
    <property type="entry name" value="PROBABLE 2-DEHYDROPANTOATE 2-REDUCTASE"/>
    <property type="match status" value="1"/>
</dbReference>
<proteinExistence type="inferred from homology"/>
<organism evidence="7 8">
    <name type="scientific">Aureobasidium melanogenum (strain CBS 110374)</name>
    <name type="common">Aureobasidium pullulans var. melanogenum</name>
    <dbReference type="NCBI Taxonomy" id="1043003"/>
    <lineage>
        <taxon>Eukaryota</taxon>
        <taxon>Fungi</taxon>
        <taxon>Dikarya</taxon>
        <taxon>Ascomycota</taxon>
        <taxon>Pezizomycotina</taxon>
        <taxon>Dothideomycetes</taxon>
        <taxon>Dothideomycetidae</taxon>
        <taxon>Dothideales</taxon>
        <taxon>Saccotheciaceae</taxon>
        <taxon>Aureobasidium</taxon>
    </lineage>
</organism>
<dbReference type="EMBL" id="KL584886">
    <property type="protein sequence ID" value="KEQ57590.1"/>
    <property type="molecule type" value="Genomic_DNA"/>
</dbReference>
<dbReference type="PANTHER" id="PTHR21708:SF30">
    <property type="entry name" value="2-DEHYDROPANTOATE 2-REDUCTASE-RELATED"/>
    <property type="match status" value="1"/>
</dbReference>
<dbReference type="GO" id="GO:0015940">
    <property type="term" value="P:pantothenate biosynthetic process"/>
    <property type="evidence" value="ECO:0007669"/>
    <property type="project" value="InterPro"/>
</dbReference>
<evidence type="ECO:0000256" key="4">
    <source>
        <dbReference type="RuleBase" id="RU362068"/>
    </source>
</evidence>
<comment type="similarity">
    <text evidence="1 4">Belongs to the ketopantoate reductase family.</text>
</comment>
<keyword evidence="2 4" id="KW-0521">NADP</keyword>
<dbReference type="Pfam" id="PF02558">
    <property type="entry name" value="ApbA"/>
    <property type="match status" value="1"/>
</dbReference>
<comment type="catalytic activity">
    <reaction evidence="4">
        <text>(R)-pantoate + NADP(+) = 2-dehydropantoate + NADPH + H(+)</text>
        <dbReference type="Rhea" id="RHEA:16233"/>
        <dbReference type="ChEBI" id="CHEBI:11561"/>
        <dbReference type="ChEBI" id="CHEBI:15378"/>
        <dbReference type="ChEBI" id="CHEBI:15980"/>
        <dbReference type="ChEBI" id="CHEBI:57783"/>
        <dbReference type="ChEBI" id="CHEBI:58349"/>
        <dbReference type="EC" id="1.1.1.169"/>
    </reaction>
</comment>
<dbReference type="GeneID" id="63917264"/>
<evidence type="ECO:0000259" key="5">
    <source>
        <dbReference type="Pfam" id="PF02558"/>
    </source>
</evidence>
<dbReference type="HOGENOM" id="CLU_031468_2_0_1"/>
<dbReference type="InterPro" id="IPR013332">
    <property type="entry name" value="KPR_N"/>
</dbReference>
<dbReference type="Pfam" id="PF08546">
    <property type="entry name" value="ApbA_C"/>
    <property type="match status" value="1"/>
</dbReference>
<name>A0A074VAE0_AURM1</name>
<evidence type="ECO:0000313" key="8">
    <source>
        <dbReference type="Proteomes" id="UP000030672"/>
    </source>
</evidence>
<protein>
    <recommendedName>
        <fullName evidence="4">2-dehydropantoate 2-reductase</fullName>
        <ecNumber evidence="4">1.1.1.169</ecNumber>
    </recommendedName>
    <alternativeName>
        <fullName evidence="4">Ketopantoate reductase</fullName>
    </alternativeName>
</protein>
<dbReference type="STRING" id="1043003.A0A074VAE0"/>
<dbReference type="InterPro" id="IPR013328">
    <property type="entry name" value="6PGD_dom2"/>
</dbReference>
<dbReference type="SUPFAM" id="SSF51735">
    <property type="entry name" value="NAD(P)-binding Rossmann-fold domains"/>
    <property type="match status" value="1"/>
</dbReference>
<dbReference type="FunFam" id="1.10.1040.10:FF:000017">
    <property type="entry name" value="2-dehydropantoate 2-reductase"/>
    <property type="match status" value="1"/>
</dbReference>
<comment type="function">
    <text evidence="4">Catalyzes the NADPH-dependent reduction of ketopantoate into pantoic acid.</text>
</comment>
<sequence>MQSNPIKQNAHAQGPKILIFGVGAVGTCYLHMLMQAGCEVTGVCRSNYSAAKQNGFTLHSALFGNHIRLHPRVVRRVKEVEGMSFDYVLVTAKAFPGTSPSTAALLRPAIKLGHTSIVILQNGIGIEDEYEMMYPSNLIISCVVNLHATQHSSAIVTMGLSQLLELGIFRSHDPHNTKQQPPVAVTDFRNLISKGGGKATLFQDIQPRRWTKLLVNASWNPVCALTRLDDASVLQSCPEAMEYIRRLMSEVINVAHGLGYFSVTQAAAEERLDAIAKQSSKFGHEPSMSADVRRKRPLEIEAILGNTIRIAKTKNVEVTNLEGLYVLLCGLNIALEQ</sequence>
<evidence type="ECO:0000313" key="7">
    <source>
        <dbReference type="EMBL" id="KEQ57590.1"/>
    </source>
</evidence>
<dbReference type="Gene3D" id="1.10.1040.10">
    <property type="entry name" value="N-(1-d-carboxylethyl)-l-norvaline Dehydrogenase, domain 2"/>
    <property type="match status" value="1"/>
</dbReference>
<dbReference type="InterPro" id="IPR036291">
    <property type="entry name" value="NAD(P)-bd_dom_sf"/>
</dbReference>
<dbReference type="RefSeq" id="XP_040874614.1">
    <property type="nucleotide sequence ID" value="XM_041023891.1"/>
</dbReference>
<dbReference type="Proteomes" id="UP000030672">
    <property type="component" value="Unassembled WGS sequence"/>
</dbReference>
<dbReference type="InterPro" id="IPR051402">
    <property type="entry name" value="KPR-Related"/>
</dbReference>
<keyword evidence="3 4" id="KW-0560">Oxidoreductase</keyword>
<feature type="domain" description="Ketopantoate reductase C-terminal" evidence="6">
    <location>
        <begin position="204"/>
        <end position="328"/>
    </location>
</feature>
<evidence type="ECO:0000256" key="2">
    <source>
        <dbReference type="ARBA" id="ARBA00022857"/>
    </source>
</evidence>
<dbReference type="InterPro" id="IPR013752">
    <property type="entry name" value="KPA_reductase"/>
</dbReference>
<dbReference type="AlphaFoldDB" id="A0A074VAE0"/>
<dbReference type="InterPro" id="IPR008927">
    <property type="entry name" value="6-PGluconate_DH-like_C_sf"/>
</dbReference>
<dbReference type="InterPro" id="IPR003710">
    <property type="entry name" value="ApbA"/>
</dbReference>
<dbReference type="NCBIfam" id="TIGR00745">
    <property type="entry name" value="apbA_panE"/>
    <property type="match status" value="1"/>
</dbReference>
<reference evidence="7 8" key="1">
    <citation type="journal article" date="2014" name="BMC Genomics">
        <title>Genome sequencing of four Aureobasidium pullulans varieties: biotechnological potential, stress tolerance, and description of new species.</title>
        <authorList>
            <person name="Gostin Ar C."/>
            <person name="Ohm R.A."/>
            <person name="Kogej T."/>
            <person name="Sonjak S."/>
            <person name="Turk M."/>
            <person name="Zajc J."/>
            <person name="Zalar P."/>
            <person name="Grube M."/>
            <person name="Sun H."/>
            <person name="Han J."/>
            <person name="Sharma A."/>
            <person name="Chiniquy J."/>
            <person name="Ngan C.Y."/>
            <person name="Lipzen A."/>
            <person name="Barry K."/>
            <person name="Grigoriev I.V."/>
            <person name="Gunde-Cimerman N."/>
        </authorList>
    </citation>
    <scope>NUCLEOTIDE SEQUENCE [LARGE SCALE GENOMIC DNA]</scope>
    <source>
        <strain evidence="7 8">CBS 110374</strain>
    </source>
</reference>
<keyword evidence="8" id="KW-1185">Reference proteome</keyword>
<gene>
    <name evidence="7" type="ORF">M437DRAFT_61204</name>
</gene>
<feature type="domain" description="Ketopantoate reductase N-terminal" evidence="5">
    <location>
        <begin position="17"/>
        <end position="167"/>
    </location>
</feature>
<evidence type="ECO:0000256" key="1">
    <source>
        <dbReference type="ARBA" id="ARBA00007870"/>
    </source>
</evidence>
<dbReference type="GO" id="GO:0008677">
    <property type="term" value="F:2-dehydropantoate 2-reductase activity"/>
    <property type="evidence" value="ECO:0007669"/>
    <property type="project" value="UniProtKB-EC"/>
</dbReference>
<accession>A0A074VAE0</accession>
<evidence type="ECO:0000259" key="6">
    <source>
        <dbReference type="Pfam" id="PF08546"/>
    </source>
</evidence>
<dbReference type="EC" id="1.1.1.169" evidence="4"/>
<dbReference type="SUPFAM" id="SSF48179">
    <property type="entry name" value="6-phosphogluconate dehydrogenase C-terminal domain-like"/>
    <property type="match status" value="1"/>
</dbReference>